<dbReference type="SUPFAM" id="SSF53474">
    <property type="entry name" value="alpha/beta-Hydrolases"/>
    <property type="match status" value="1"/>
</dbReference>
<accession>A0A395NC22</accession>
<dbReference type="PRINTS" id="PR00111">
    <property type="entry name" value="ABHYDROLASE"/>
</dbReference>
<evidence type="ECO:0000313" key="2">
    <source>
        <dbReference type="EMBL" id="RFU73441.1"/>
    </source>
</evidence>
<dbReference type="Proteomes" id="UP000266272">
    <property type="component" value="Unassembled WGS sequence"/>
</dbReference>
<comment type="caution">
    <text evidence="2">The sequence shown here is derived from an EMBL/GenBank/DDBJ whole genome shotgun (WGS) entry which is preliminary data.</text>
</comment>
<dbReference type="SMR" id="A0A395NC22"/>
<evidence type="ECO:0000313" key="3">
    <source>
        <dbReference type="Proteomes" id="UP000266272"/>
    </source>
</evidence>
<feature type="domain" description="AB hydrolase-1" evidence="1">
    <location>
        <begin position="31"/>
        <end position="177"/>
    </location>
</feature>
<dbReference type="OrthoDB" id="2498029at2759"/>
<evidence type="ECO:0000259" key="1">
    <source>
        <dbReference type="Pfam" id="PF00561"/>
    </source>
</evidence>
<protein>
    <submittedName>
        <fullName evidence="2">Alpha beta hydrolase fold</fullName>
    </submittedName>
</protein>
<dbReference type="InterPro" id="IPR029058">
    <property type="entry name" value="AB_hydrolase_fold"/>
</dbReference>
<dbReference type="InterPro" id="IPR050266">
    <property type="entry name" value="AB_hydrolase_sf"/>
</dbReference>
<reference evidence="2 3" key="1">
    <citation type="journal article" date="2018" name="PLoS Pathog.">
        <title>Evolution of structural diversity of trichothecenes, a family of toxins produced by plant pathogenic and entomopathogenic fungi.</title>
        <authorList>
            <person name="Proctor R.H."/>
            <person name="McCormick S.P."/>
            <person name="Kim H.S."/>
            <person name="Cardoza R.E."/>
            <person name="Stanley A.M."/>
            <person name="Lindo L."/>
            <person name="Kelly A."/>
            <person name="Brown D.W."/>
            <person name="Lee T."/>
            <person name="Vaughan M.M."/>
            <person name="Alexander N.J."/>
            <person name="Busman M."/>
            <person name="Gutierrez S."/>
        </authorList>
    </citation>
    <scope>NUCLEOTIDE SEQUENCE [LARGE SCALE GENOMIC DNA]</scope>
    <source>
        <strain evidence="2 3">IBT 40837</strain>
    </source>
</reference>
<dbReference type="InterPro" id="IPR000073">
    <property type="entry name" value="AB_hydrolase_1"/>
</dbReference>
<dbReference type="PANTHER" id="PTHR43798">
    <property type="entry name" value="MONOACYLGLYCEROL LIPASE"/>
    <property type="match status" value="1"/>
</dbReference>
<organism evidence="2 3">
    <name type="scientific">Trichoderma arundinaceum</name>
    <dbReference type="NCBI Taxonomy" id="490622"/>
    <lineage>
        <taxon>Eukaryota</taxon>
        <taxon>Fungi</taxon>
        <taxon>Dikarya</taxon>
        <taxon>Ascomycota</taxon>
        <taxon>Pezizomycotina</taxon>
        <taxon>Sordariomycetes</taxon>
        <taxon>Hypocreomycetidae</taxon>
        <taxon>Hypocreales</taxon>
        <taxon>Hypocreaceae</taxon>
        <taxon>Trichoderma</taxon>
    </lineage>
</organism>
<dbReference type="GO" id="GO:0046464">
    <property type="term" value="P:acylglycerol catabolic process"/>
    <property type="evidence" value="ECO:0007669"/>
    <property type="project" value="TreeGrafter"/>
</dbReference>
<name>A0A395NC22_TRIAR</name>
<dbReference type="EMBL" id="PXOA01000651">
    <property type="protein sequence ID" value="RFU73441.1"/>
    <property type="molecule type" value="Genomic_DNA"/>
</dbReference>
<dbReference type="GO" id="GO:0047372">
    <property type="term" value="F:monoacylglycerol lipase activity"/>
    <property type="evidence" value="ECO:0007669"/>
    <property type="project" value="TreeGrafter"/>
</dbReference>
<dbReference type="Gene3D" id="3.40.50.1820">
    <property type="entry name" value="alpha/beta hydrolase"/>
    <property type="match status" value="1"/>
</dbReference>
<proteinExistence type="predicted"/>
<keyword evidence="2" id="KW-0378">Hydrolase</keyword>
<dbReference type="Pfam" id="PF00561">
    <property type="entry name" value="Abhydrolase_1"/>
    <property type="match status" value="1"/>
</dbReference>
<dbReference type="PANTHER" id="PTHR43798:SF5">
    <property type="entry name" value="MONOACYLGLYCEROL LIPASE ABHD6"/>
    <property type="match status" value="1"/>
</dbReference>
<keyword evidence="3" id="KW-1185">Reference proteome</keyword>
<dbReference type="GO" id="GO:0016020">
    <property type="term" value="C:membrane"/>
    <property type="evidence" value="ECO:0007669"/>
    <property type="project" value="TreeGrafter"/>
</dbReference>
<dbReference type="AlphaFoldDB" id="A0A395NC22"/>
<gene>
    <name evidence="2" type="ORF">TARUN_8810</name>
</gene>
<sequence>MASQLRSYGLFDGPRGSLFLEREGNPDGQSILFIHGLGGTTNAYQAIVPHLTKFDLVRFDWSGHGQSSTPQATNIDTYVDDCEAVIKHLGLQSVIVVGHSLGGLIALLLAAKLPQVVKSLVLLGPVLPPPEAGQKAMAARAETVRQGGMAAVADTVVSNAFASESLKKRTAEVALARELLTRQGPEGYALAVESLKNSYAPDWKRIKALTAVVSGDEDRVSSVAVGKTIVSNLGDLAEQVVLTGVGHWHMLEAPLKCVEIITKYGSR</sequence>
<dbReference type="STRING" id="490622.A0A395NC22"/>